<dbReference type="PANTHER" id="PTHR48111:SF32">
    <property type="entry name" value="STAGE 0 SPORULATION PROTEIN A HOMOLOG"/>
    <property type="match status" value="1"/>
</dbReference>
<keyword evidence="6" id="KW-0597">Phosphoprotein</keyword>
<dbReference type="Pfam" id="PF00486">
    <property type="entry name" value="Trans_reg_C"/>
    <property type="match status" value="1"/>
</dbReference>
<dbReference type="PROSITE" id="PS50110">
    <property type="entry name" value="RESPONSE_REGULATORY"/>
    <property type="match status" value="1"/>
</dbReference>
<dbReference type="Proteomes" id="UP000614200">
    <property type="component" value="Unassembled WGS sequence"/>
</dbReference>
<dbReference type="PROSITE" id="PS51755">
    <property type="entry name" value="OMPR_PHOB"/>
    <property type="match status" value="1"/>
</dbReference>
<feature type="DNA-binding region" description="OmpR/PhoB-type" evidence="7">
    <location>
        <begin position="124"/>
        <end position="218"/>
    </location>
</feature>
<evidence type="ECO:0000259" key="9">
    <source>
        <dbReference type="PROSITE" id="PS51755"/>
    </source>
</evidence>
<comment type="caution">
    <text evidence="10">The sequence shown here is derived from an EMBL/GenBank/DDBJ whole genome shotgun (WGS) entry which is preliminary data.</text>
</comment>
<proteinExistence type="predicted"/>
<evidence type="ECO:0000313" key="11">
    <source>
        <dbReference type="Proteomes" id="UP000614200"/>
    </source>
</evidence>
<keyword evidence="4" id="KW-0804">Transcription</keyword>
<feature type="modified residue" description="4-aspartylphosphate" evidence="6">
    <location>
        <position position="53"/>
    </location>
</feature>
<gene>
    <name evidence="10" type="ORF">ISU02_02210</name>
</gene>
<evidence type="ECO:0000259" key="8">
    <source>
        <dbReference type="PROSITE" id="PS50110"/>
    </source>
</evidence>
<dbReference type="InterPro" id="IPR001867">
    <property type="entry name" value="OmpR/PhoB-type_DNA-bd"/>
</dbReference>
<dbReference type="InterPro" id="IPR001789">
    <property type="entry name" value="Sig_transdc_resp-reg_receiver"/>
</dbReference>
<dbReference type="InterPro" id="IPR039420">
    <property type="entry name" value="WalR-like"/>
</dbReference>
<protein>
    <recommendedName>
        <fullName evidence="1">Stage 0 sporulation protein A homolog</fullName>
    </recommendedName>
</protein>
<keyword evidence="11" id="KW-1185">Reference proteome</keyword>
<dbReference type="Pfam" id="PF00072">
    <property type="entry name" value="Response_reg"/>
    <property type="match status" value="1"/>
</dbReference>
<evidence type="ECO:0000256" key="1">
    <source>
        <dbReference type="ARBA" id="ARBA00018672"/>
    </source>
</evidence>
<evidence type="ECO:0000256" key="3">
    <source>
        <dbReference type="ARBA" id="ARBA00023125"/>
    </source>
</evidence>
<reference evidence="10 11" key="1">
    <citation type="submission" date="2020-11" db="EMBL/GenBank/DDBJ databases">
        <title>Fusibacter basophilias sp. nov.</title>
        <authorList>
            <person name="Qiu D."/>
        </authorList>
    </citation>
    <scope>NUCLEOTIDE SEQUENCE [LARGE SCALE GENOMIC DNA]</scope>
    <source>
        <strain evidence="10 11">Q10-2</strain>
    </source>
</reference>
<keyword evidence="2" id="KW-0805">Transcription regulation</keyword>
<organism evidence="10 11">
    <name type="scientific">Fusibacter ferrireducens</name>
    <dbReference type="NCBI Taxonomy" id="2785058"/>
    <lineage>
        <taxon>Bacteria</taxon>
        <taxon>Bacillati</taxon>
        <taxon>Bacillota</taxon>
        <taxon>Clostridia</taxon>
        <taxon>Eubacteriales</taxon>
        <taxon>Eubacteriales Family XII. Incertae Sedis</taxon>
        <taxon>Fusibacter</taxon>
    </lineage>
</organism>
<comment type="function">
    <text evidence="5">May play the central regulatory role in sporulation. It may be an element of the effector pathway responsible for the activation of sporulation genes in response to nutritional stress. Spo0A may act in concert with spo0H (a sigma factor) to control the expression of some genes that are critical to the sporulation process.</text>
</comment>
<dbReference type="RefSeq" id="WP_194700139.1">
    <property type="nucleotide sequence ID" value="NZ_JADKNH010000001.1"/>
</dbReference>
<feature type="domain" description="Response regulatory" evidence="8">
    <location>
        <begin position="4"/>
        <end position="117"/>
    </location>
</feature>
<dbReference type="InterPro" id="IPR036388">
    <property type="entry name" value="WH-like_DNA-bd_sf"/>
</dbReference>
<dbReference type="SMART" id="SM00448">
    <property type="entry name" value="REC"/>
    <property type="match status" value="1"/>
</dbReference>
<keyword evidence="3 7" id="KW-0238">DNA-binding</keyword>
<dbReference type="SUPFAM" id="SSF52172">
    <property type="entry name" value="CheY-like"/>
    <property type="match status" value="1"/>
</dbReference>
<dbReference type="SMART" id="SM00862">
    <property type="entry name" value="Trans_reg_C"/>
    <property type="match status" value="1"/>
</dbReference>
<evidence type="ECO:0000256" key="7">
    <source>
        <dbReference type="PROSITE-ProRule" id="PRU01091"/>
    </source>
</evidence>
<feature type="domain" description="OmpR/PhoB-type" evidence="9">
    <location>
        <begin position="124"/>
        <end position="218"/>
    </location>
</feature>
<dbReference type="EMBL" id="JADKNH010000001">
    <property type="protein sequence ID" value="MBF4691909.1"/>
    <property type="molecule type" value="Genomic_DNA"/>
</dbReference>
<dbReference type="Gene3D" id="3.40.50.2300">
    <property type="match status" value="1"/>
</dbReference>
<dbReference type="Gene3D" id="1.10.10.10">
    <property type="entry name" value="Winged helix-like DNA-binding domain superfamily/Winged helix DNA-binding domain"/>
    <property type="match status" value="1"/>
</dbReference>
<sequence length="220" mass="24942">MDINILVVEDNKTICDTVKTFLQNEGFLVDTAFHGDVALEMFYDKSYQLLILDIMLPGIDGHELLKAFRKISTAPVLMMTALSDDLNQLIAFQNEVDDYVTKPFSMQILIKRVEALLRRSGVLQKEICVGGLLLNIDSYKAIYDDTAIALTLREFEILLLLAQNKGKVITHQTILTRIWGYDFDGEEGVIHTHIKNLRAKLPVNIIKTIRGIGYSLEDVR</sequence>
<evidence type="ECO:0000256" key="2">
    <source>
        <dbReference type="ARBA" id="ARBA00023015"/>
    </source>
</evidence>
<dbReference type="CDD" id="cd00383">
    <property type="entry name" value="trans_reg_C"/>
    <property type="match status" value="1"/>
</dbReference>
<evidence type="ECO:0000256" key="4">
    <source>
        <dbReference type="ARBA" id="ARBA00023163"/>
    </source>
</evidence>
<dbReference type="InterPro" id="IPR011006">
    <property type="entry name" value="CheY-like_superfamily"/>
</dbReference>
<evidence type="ECO:0000256" key="6">
    <source>
        <dbReference type="PROSITE-ProRule" id="PRU00169"/>
    </source>
</evidence>
<accession>A0ABR9ZQJ9</accession>
<name>A0ABR9ZQJ9_9FIRM</name>
<evidence type="ECO:0000313" key="10">
    <source>
        <dbReference type="EMBL" id="MBF4691909.1"/>
    </source>
</evidence>
<dbReference type="PANTHER" id="PTHR48111">
    <property type="entry name" value="REGULATOR OF RPOS"/>
    <property type="match status" value="1"/>
</dbReference>
<evidence type="ECO:0000256" key="5">
    <source>
        <dbReference type="ARBA" id="ARBA00024867"/>
    </source>
</evidence>